<organism evidence="1 2">
    <name type="scientific">Francisella marina</name>
    <dbReference type="NCBI Taxonomy" id="2249302"/>
    <lineage>
        <taxon>Bacteria</taxon>
        <taxon>Pseudomonadati</taxon>
        <taxon>Pseudomonadota</taxon>
        <taxon>Gammaproteobacteria</taxon>
        <taxon>Thiotrichales</taxon>
        <taxon>Francisellaceae</taxon>
        <taxon>Francisella</taxon>
    </lineage>
</organism>
<reference evidence="1 2" key="1">
    <citation type="submission" date="2019-09" db="EMBL/GenBank/DDBJ databases">
        <title>Complete genome sequence of Francisella marina E103-15.</title>
        <authorList>
            <person name="Tekedar H.C."/>
            <person name="Griffin M.J."/>
            <person name="Waldbieser G.C."/>
            <person name="Soto E."/>
        </authorList>
    </citation>
    <scope>NUCLEOTIDE SEQUENCE [LARGE SCALE GENOMIC DNA]</scope>
    <source>
        <strain evidence="1 2">E103-15</strain>
    </source>
</reference>
<proteinExistence type="predicted"/>
<dbReference type="EMBL" id="CP043550">
    <property type="protein sequence ID" value="QEO57556.1"/>
    <property type="molecule type" value="Genomic_DNA"/>
</dbReference>
<gene>
    <name evidence="1" type="ORF">F0R74_06710</name>
</gene>
<accession>A0ABX5ZGJ3</accession>
<evidence type="ECO:0000313" key="1">
    <source>
        <dbReference type="EMBL" id="QEO57556.1"/>
    </source>
</evidence>
<keyword evidence="2" id="KW-1185">Reference proteome</keyword>
<dbReference type="RefSeq" id="WP_149368736.1">
    <property type="nucleotide sequence ID" value="NZ_CP043550.1"/>
</dbReference>
<evidence type="ECO:0008006" key="3">
    <source>
        <dbReference type="Google" id="ProtNLM"/>
    </source>
</evidence>
<evidence type="ECO:0000313" key="2">
    <source>
        <dbReference type="Proteomes" id="UP000322509"/>
    </source>
</evidence>
<protein>
    <recommendedName>
        <fullName evidence="3">Viral coat protein P2 N-terminal domain-containing protein</fullName>
    </recommendedName>
</protein>
<dbReference type="Proteomes" id="UP000322509">
    <property type="component" value="Chromosome"/>
</dbReference>
<dbReference type="InterPro" id="IPR054496">
    <property type="entry name" value="E217_GP41"/>
</dbReference>
<dbReference type="Pfam" id="PF22759">
    <property type="entry name" value="E217_GP41"/>
    <property type="match status" value="1"/>
</dbReference>
<name>A0ABX5ZGJ3_9GAMM</name>
<sequence>MLSNKQRYKRSYDLYIQADNQTFYFKDPLKIAFSCVKSINGGQNKLNIDIYNLSQSSRNAIKRTKAGKNIIKIQLDAGYVDNKATIFKGNVLEAYSDKQGTEFITRIEAYEAEQENLSWSFTTNTVGDTKTAVNYLIKQKVQKELDTNIDLVDIPNNLRPIVMVGTTDDLIKQYIGEDNHYFIDNDKVNILPKTKYKTQFIPDVNAENGLYAPPKNDDGFIVAKTLLNPAIQIGGAVNLESIFNPSINGVYKVETIQFTGDNWADEWTQELQLFSIDNIEVLD</sequence>